<keyword evidence="3" id="KW-1185">Reference proteome</keyword>
<comment type="caution">
    <text evidence="2">The sequence shown here is derived from an EMBL/GenBank/DDBJ whole genome shotgun (WGS) entry which is preliminary data.</text>
</comment>
<feature type="compositionally biased region" description="Polar residues" evidence="1">
    <location>
        <begin position="83"/>
        <end position="92"/>
    </location>
</feature>
<evidence type="ECO:0000313" key="2">
    <source>
        <dbReference type="EMBL" id="KAH6606094.1"/>
    </source>
</evidence>
<feature type="compositionally biased region" description="Basic residues" evidence="1">
    <location>
        <begin position="57"/>
        <end position="66"/>
    </location>
</feature>
<feature type="compositionally biased region" description="Basic and acidic residues" evidence="1">
    <location>
        <begin position="212"/>
        <end position="221"/>
    </location>
</feature>
<protein>
    <submittedName>
        <fullName evidence="2">Uncharacterized protein</fullName>
    </submittedName>
</protein>
<sequence length="529" mass="55734">MASSSNPFRKNAPQRAENRFPAIDSIDAAQLFPPRTTSFRDENVPPAAARSPAVGAKKAKVIKKVRVLSPPPRSPDSPEWTASHATPTTHADAQQHDPFDNAVADDNDWEDASAAPPPPPALPQARQSLMAAGTQRPPVQVVANPFSKKGPQEEAGNGNSNEPKGGARGGGEAFEAAQSAARSLNVDSFKRLLMTGTASLPSSPPPTDSSSDQDRSDRPEPTQDASAAARRHKEKKAPPPPPSSRHGRVIKPGQQNTASAESAIGSHRGNHAEQAAPPRGSSTSSSSSSVEDVAVKVETHPPELTASPDQLDAPTNPASNVKKPLPAPPPRRQPRIEAKAYASEPQGDEPPPRASTDSTLSRSGSVRHGASAPAPPPPRRTTSGSRQPGNPQSSTFIHPPDFDTPRTSLESTSRPMAPPPPPTRNPSTRRPQSLYGLESSHRRTLAENKPRDPLAPPPPPSRIRGSSQSSADGPSGRASLDPARKPRSSADGFGDLGDAHAQYPGQSVDILADLQSLQREVDALRGRMS</sequence>
<proteinExistence type="predicted"/>
<name>A0A9P8TV16_9HYPO</name>
<feature type="compositionally biased region" description="Basic and acidic residues" evidence="1">
    <location>
        <begin position="439"/>
        <end position="452"/>
    </location>
</feature>
<gene>
    <name evidence="2" type="ORF">Trco_005247</name>
</gene>
<feature type="compositionally biased region" description="Polar residues" evidence="1">
    <location>
        <begin position="387"/>
        <end position="396"/>
    </location>
</feature>
<dbReference type="EMBL" id="JAIWOZ010000004">
    <property type="protein sequence ID" value="KAH6606094.1"/>
    <property type="molecule type" value="Genomic_DNA"/>
</dbReference>
<organism evidence="2 3">
    <name type="scientific">Trichoderma cornu-damae</name>
    <dbReference type="NCBI Taxonomy" id="654480"/>
    <lineage>
        <taxon>Eukaryota</taxon>
        <taxon>Fungi</taxon>
        <taxon>Dikarya</taxon>
        <taxon>Ascomycota</taxon>
        <taxon>Pezizomycotina</taxon>
        <taxon>Sordariomycetes</taxon>
        <taxon>Hypocreomycetidae</taxon>
        <taxon>Hypocreales</taxon>
        <taxon>Hypocreaceae</taxon>
        <taxon>Trichoderma</taxon>
    </lineage>
</organism>
<accession>A0A9P8TV16</accession>
<feature type="region of interest" description="Disordered" evidence="1">
    <location>
        <begin position="1"/>
        <end position="182"/>
    </location>
</feature>
<evidence type="ECO:0000256" key="1">
    <source>
        <dbReference type="SAM" id="MobiDB-lite"/>
    </source>
</evidence>
<feature type="compositionally biased region" description="Polar residues" evidence="1">
    <location>
        <begin position="355"/>
        <end position="364"/>
    </location>
</feature>
<reference evidence="2" key="1">
    <citation type="submission" date="2021-08" db="EMBL/GenBank/DDBJ databases">
        <title>Chromosome-Level Trichoderma cornu-damae using Hi-C Data.</title>
        <authorList>
            <person name="Kim C.S."/>
        </authorList>
    </citation>
    <scope>NUCLEOTIDE SEQUENCE</scope>
    <source>
        <strain evidence="2">KA19-0412C</strain>
    </source>
</reference>
<feature type="region of interest" description="Disordered" evidence="1">
    <location>
        <begin position="195"/>
        <end position="502"/>
    </location>
</feature>
<evidence type="ECO:0000313" key="3">
    <source>
        <dbReference type="Proteomes" id="UP000827724"/>
    </source>
</evidence>
<dbReference type="OrthoDB" id="428854at2759"/>
<dbReference type="AlphaFoldDB" id="A0A9P8TV16"/>
<dbReference type="Proteomes" id="UP000827724">
    <property type="component" value="Unassembled WGS sequence"/>
</dbReference>